<name>A0A926I8D4_9FIRM</name>
<organism evidence="1 2">
    <name type="scientific">Fumia xinanensis</name>
    <dbReference type="NCBI Taxonomy" id="2763659"/>
    <lineage>
        <taxon>Bacteria</taxon>
        <taxon>Bacillati</taxon>
        <taxon>Bacillota</taxon>
        <taxon>Clostridia</taxon>
        <taxon>Eubacteriales</taxon>
        <taxon>Oscillospiraceae</taxon>
        <taxon>Fumia</taxon>
    </lineage>
</organism>
<protein>
    <submittedName>
        <fullName evidence="1">Uncharacterized protein</fullName>
    </submittedName>
</protein>
<comment type="caution">
    <text evidence="1">The sequence shown here is derived from an EMBL/GenBank/DDBJ whole genome shotgun (WGS) entry which is preliminary data.</text>
</comment>
<dbReference type="Proteomes" id="UP000610760">
    <property type="component" value="Unassembled WGS sequence"/>
</dbReference>
<dbReference type="AlphaFoldDB" id="A0A926I8D4"/>
<proteinExistence type="predicted"/>
<gene>
    <name evidence="1" type="ORF">H8710_12255</name>
</gene>
<keyword evidence="2" id="KW-1185">Reference proteome</keyword>
<dbReference type="EMBL" id="JACRSV010000005">
    <property type="protein sequence ID" value="MBC8560837.1"/>
    <property type="molecule type" value="Genomic_DNA"/>
</dbReference>
<accession>A0A926I8D4</accession>
<reference evidence="1" key="1">
    <citation type="submission" date="2020-08" db="EMBL/GenBank/DDBJ databases">
        <title>Genome public.</title>
        <authorList>
            <person name="Liu C."/>
            <person name="Sun Q."/>
        </authorList>
    </citation>
    <scope>NUCLEOTIDE SEQUENCE</scope>
    <source>
        <strain evidence="1">NSJ-33</strain>
    </source>
</reference>
<evidence type="ECO:0000313" key="2">
    <source>
        <dbReference type="Proteomes" id="UP000610760"/>
    </source>
</evidence>
<sequence>MSEQKKAIDMTPEELKEWFSSLTVPEDDEIPCYHFSNPDPYWKHEPTPADAPRRNIRFDENGNIVVKNISAYWIPELTVTEEINGTVYTITGSYEGEDSFIRKLERIATRKFTNQLGGHQ</sequence>
<evidence type="ECO:0000313" key="1">
    <source>
        <dbReference type="EMBL" id="MBC8560837.1"/>
    </source>
</evidence>
<dbReference type="RefSeq" id="WP_249296137.1">
    <property type="nucleotide sequence ID" value="NZ_JACRSV010000005.1"/>
</dbReference>